<reference evidence="7 8" key="1">
    <citation type="journal article" date="2020" name="Biotechnol. Biofuels">
        <title>New insights from the biogas microbiome by comprehensive genome-resolved metagenomics of nearly 1600 species originating from multiple anaerobic digesters.</title>
        <authorList>
            <person name="Campanaro S."/>
            <person name="Treu L."/>
            <person name="Rodriguez-R L.M."/>
            <person name="Kovalovszki A."/>
            <person name="Ziels R.M."/>
            <person name="Maus I."/>
            <person name="Zhu X."/>
            <person name="Kougias P.G."/>
            <person name="Basile A."/>
            <person name="Luo G."/>
            <person name="Schluter A."/>
            <person name="Konstantinidis K.T."/>
            <person name="Angelidaki I."/>
        </authorList>
    </citation>
    <scope>NUCLEOTIDE SEQUENCE [LARGE SCALE GENOMIC DNA]</scope>
    <source>
        <strain evidence="7">AS23ysBPME_34</strain>
    </source>
</reference>
<dbReference type="Gene3D" id="1.10.260.40">
    <property type="entry name" value="lambda repressor-like DNA-binding domains"/>
    <property type="match status" value="1"/>
</dbReference>
<dbReference type="InterPro" id="IPR010982">
    <property type="entry name" value="Lambda_DNA-bd_dom_sf"/>
</dbReference>
<dbReference type="PRINTS" id="PR00036">
    <property type="entry name" value="HTHLACI"/>
</dbReference>
<evidence type="ECO:0000259" key="6">
    <source>
        <dbReference type="PROSITE" id="PS50943"/>
    </source>
</evidence>
<sequence>MKEMATMKDVAELAGVSLGTVSRVINKAQGIKPQTLEKVNGAIEKLNYIPDQYARGMKLNRTNTIALIVPTIWHPFFGEFAYHVEQELSRLDYKMLLCNSAGPEKEAEYIKML</sequence>
<dbReference type="InterPro" id="IPR001387">
    <property type="entry name" value="Cro/C1-type_HTH"/>
</dbReference>
<dbReference type="PANTHER" id="PTHR30146">
    <property type="entry name" value="LACI-RELATED TRANSCRIPTIONAL REPRESSOR"/>
    <property type="match status" value="1"/>
</dbReference>
<evidence type="ECO:0000256" key="2">
    <source>
        <dbReference type="ARBA" id="ARBA00023015"/>
    </source>
</evidence>
<evidence type="ECO:0000259" key="5">
    <source>
        <dbReference type="PROSITE" id="PS50932"/>
    </source>
</evidence>
<dbReference type="PANTHER" id="PTHR30146:SF95">
    <property type="entry name" value="RIBOSE OPERON REPRESSOR"/>
    <property type="match status" value="1"/>
</dbReference>
<evidence type="ECO:0000256" key="1">
    <source>
        <dbReference type="ARBA" id="ARBA00022491"/>
    </source>
</evidence>
<protein>
    <submittedName>
        <fullName evidence="7">LacI family transcriptional regulator</fullName>
    </submittedName>
</protein>
<dbReference type="SMART" id="SM00354">
    <property type="entry name" value="HTH_LACI"/>
    <property type="match status" value="1"/>
</dbReference>
<dbReference type="GO" id="GO:0003700">
    <property type="term" value="F:DNA-binding transcription factor activity"/>
    <property type="evidence" value="ECO:0007669"/>
    <property type="project" value="TreeGrafter"/>
</dbReference>
<evidence type="ECO:0000256" key="4">
    <source>
        <dbReference type="ARBA" id="ARBA00023163"/>
    </source>
</evidence>
<feature type="domain" description="HTH cro/C1-type" evidence="6">
    <location>
        <begin position="6"/>
        <end position="49"/>
    </location>
</feature>
<dbReference type="PROSITE" id="PS50932">
    <property type="entry name" value="HTH_LACI_2"/>
    <property type="match status" value="1"/>
</dbReference>
<dbReference type="CDD" id="cd01392">
    <property type="entry name" value="HTH_LacI"/>
    <property type="match status" value="1"/>
</dbReference>
<organism evidence="7 8">
    <name type="scientific">Globicatella sulfidifaciens</name>
    <dbReference type="NCBI Taxonomy" id="136093"/>
    <lineage>
        <taxon>Bacteria</taxon>
        <taxon>Bacillati</taxon>
        <taxon>Bacillota</taxon>
        <taxon>Bacilli</taxon>
        <taxon>Lactobacillales</taxon>
        <taxon>Aerococcaceae</taxon>
        <taxon>Globicatella</taxon>
    </lineage>
</organism>
<dbReference type="GO" id="GO:0000976">
    <property type="term" value="F:transcription cis-regulatory region binding"/>
    <property type="evidence" value="ECO:0007669"/>
    <property type="project" value="TreeGrafter"/>
</dbReference>
<dbReference type="Proteomes" id="UP000541058">
    <property type="component" value="Unassembled WGS sequence"/>
</dbReference>
<evidence type="ECO:0000313" key="8">
    <source>
        <dbReference type="Proteomes" id="UP000541058"/>
    </source>
</evidence>
<dbReference type="EMBL" id="JAAYSM010000282">
    <property type="protein sequence ID" value="NLJ18854.1"/>
    <property type="molecule type" value="Genomic_DNA"/>
</dbReference>
<dbReference type="Pfam" id="PF00356">
    <property type="entry name" value="LacI"/>
    <property type="match status" value="1"/>
</dbReference>
<name>A0A7X8H0G9_9LACT</name>
<dbReference type="SUPFAM" id="SSF47413">
    <property type="entry name" value="lambda repressor-like DNA-binding domains"/>
    <property type="match status" value="1"/>
</dbReference>
<dbReference type="PROSITE" id="PS00356">
    <property type="entry name" value="HTH_LACI_1"/>
    <property type="match status" value="1"/>
</dbReference>
<comment type="caution">
    <text evidence="7">The sequence shown here is derived from an EMBL/GenBank/DDBJ whole genome shotgun (WGS) entry which is preliminary data.</text>
</comment>
<dbReference type="PROSITE" id="PS50943">
    <property type="entry name" value="HTH_CROC1"/>
    <property type="match status" value="1"/>
</dbReference>
<feature type="domain" description="HTH lacI-type" evidence="5">
    <location>
        <begin position="5"/>
        <end position="59"/>
    </location>
</feature>
<dbReference type="InterPro" id="IPR028082">
    <property type="entry name" value="Peripla_BP_I"/>
</dbReference>
<keyword evidence="3" id="KW-0238">DNA-binding</keyword>
<evidence type="ECO:0000313" key="7">
    <source>
        <dbReference type="EMBL" id="NLJ18854.1"/>
    </source>
</evidence>
<dbReference type="AlphaFoldDB" id="A0A7X8H0G9"/>
<gene>
    <name evidence="7" type="ORF">GX355_08325</name>
</gene>
<keyword evidence="2" id="KW-0805">Transcription regulation</keyword>
<dbReference type="InterPro" id="IPR000843">
    <property type="entry name" value="HTH_LacI"/>
</dbReference>
<dbReference type="Gene3D" id="3.40.50.2300">
    <property type="match status" value="1"/>
</dbReference>
<keyword evidence="4" id="KW-0804">Transcription</keyword>
<dbReference type="SUPFAM" id="SSF53822">
    <property type="entry name" value="Periplasmic binding protein-like I"/>
    <property type="match status" value="1"/>
</dbReference>
<accession>A0A7X8H0G9</accession>
<keyword evidence="1" id="KW-0678">Repressor</keyword>
<evidence type="ECO:0000256" key="3">
    <source>
        <dbReference type="ARBA" id="ARBA00023125"/>
    </source>
</evidence>
<proteinExistence type="predicted"/>
<feature type="non-terminal residue" evidence="7">
    <location>
        <position position="113"/>
    </location>
</feature>